<dbReference type="InterPro" id="IPR036388">
    <property type="entry name" value="WH-like_DNA-bd_sf"/>
</dbReference>
<dbReference type="GO" id="GO:0003677">
    <property type="term" value="F:DNA binding"/>
    <property type="evidence" value="ECO:0007669"/>
    <property type="project" value="UniProtKB-KW"/>
</dbReference>
<reference evidence="7 8" key="1">
    <citation type="journal article" date="2014" name="FEMS Microbiol. Lett.">
        <title>Genome sequencing analysis reveals virulence-related gene content of Ochrobactrum intermedium strain 229E, a urease-positive strain isolated from the human gastric niche.</title>
        <authorList>
            <person name="Kulkarni G.J."/>
            <person name="Shetty S."/>
            <person name="Dharne M.S."/>
            <person name="Shouche Y.S."/>
        </authorList>
    </citation>
    <scope>NUCLEOTIDE SEQUENCE [LARGE SCALE GENOMIC DNA]</scope>
    <source>
        <strain evidence="7 8">229E</strain>
    </source>
</reference>
<comment type="caution">
    <text evidence="7">The sequence shown here is derived from an EMBL/GenBank/DDBJ whole genome shotgun (WGS) entry which is preliminary data.</text>
</comment>
<protein>
    <submittedName>
        <fullName evidence="7">Glycerol-3-phosphate transcriptional regulator protein</fullName>
    </submittedName>
</protein>
<proteinExistence type="predicted"/>
<evidence type="ECO:0000256" key="5">
    <source>
        <dbReference type="SAM" id="MobiDB-lite"/>
    </source>
</evidence>
<evidence type="ECO:0000256" key="4">
    <source>
        <dbReference type="ARBA" id="ARBA00023163"/>
    </source>
</evidence>
<dbReference type="PRINTS" id="PR00037">
    <property type="entry name" value="HTHLACR"/>
</dbReference>
<dbReference type="Pfam" id="PF08220">
    <property type="entry name" value="HTH_DeoR"/>
    <property type="match status" value="1"/>
</dbReference>
<dbReference type="PROSITE" id="PS00894">
    <property type="entry name" value="HTH_DEOR_1"/>
    <property type="match status" value="1"/>
</dbReference>
<keyword evidence="2" id="KW-0805">Transcription regulation</keyword>
<dbReference type="PANTHER" id="PTHR30363">
    <property type="entry name" value="HTH-TYPE TRANSCRIPTIONAL REGULATOR SRLR-RELATED"/>
    <property type="match status" value="1"/>
</dbReference>
<keyword evidence="1" id="KW-0678">Repressor</keyword>
<feature type="compositionally biased region" description="Basic and acidic residues" evidence="5">
    <location>
        <begin position="1"/>
        <end position="11"/>
    </location>
</feature>
<gene>
    <name evidence="7" type="ORF">Q644_05660</name>
</gene>
<accession>U4VC90</accession>
<dbReference type="InterPro" id="IPR014036">
    <property type="entry name" value="DeoR-like_C"/>
</dbReference>
<dbReference type="SUPFAM" id="SSF100950">
    <property type="entry name" value="NagB/RpiA/CoA transferase-like"/>
    <property type="match status" value="1"/>
</dbReference>
<feature type="domain" description="HTH deoR-type" evidence="6">
    <location>
        <begin position="26"/>
        <end position="81"/>
    </location>
</feature>
<dbReference type="SMART" id="SM00420">
    <property type="entry name" value="HTH_DEOR"/>
    <property type="match status" value="1"/>
</dbReference>
<dbReference type="InterPro" id="IPR037171">
    <property type="entry name" value="NagB/RpiA_transferase-like"/>
</dbReference>
<evidence type="ECO:0000256" key="3">
    <source>
        <dbReference type="ARBA" id="ARBA00023125"/>
    </source>
</evidence>
<dbReference type="PATRIC" id="fig|1337887.3.peg.4516"/>
<sequence length="276" mass="30336">MDQSDQAHKDITTTMSELSGPGGKKKEIRQQALLQWIENSHYVSLEEIAERFHVTTQTARRDIADLEHRGKVRKLHGGVSQLTPLDPVTYRQRRHDRADEKVRIAEAVVALIPDGATVFLDTGTTCEAIANALVSRERLHLVTYSLRSAAIISEKTDFTLAVPGGFVRPIDGGMFQEDTPEFIRRFKFDYAIISVSGIDDDGDLCDDDHTEVAVVSAALGQAAHKLLAVDSSKFGRRAMVKLGSVRDVSALVTNETPAPPILARILEEANIPVILS</sequence>
<dbReference type="InterPro" id="IPR018356">
    <property type="entry name" value="Tscrpt_reg_HTH_DeoR_CS"/>
</dbReference>
<dbReference type="GO" id="GO:0003700">
    <property type="term" value="F:DNA-binding transcription factor activity"/>
    <property type="evidence" value="ECO:0007669"/>
    <property type="project" value="InterPro"/>
</dbReference>
<dbReference type="EMBL" id="ASXJ01000328">
    <property type="protein sequence ID" value="ERM00301.1"/>
    <property type="molecule type" value="Genomic_DNA"/>
</dbReference>
<name>U4VC90_9HYPH</name>
<organism evidence="7 8">
    <name type="scientific">Brucella intermedia 229E</name>
    <dbReference type="NCBI Taxonomy" id="1337887"/>
    <lineage>
        <taxon>Bacteria</taxon>
        <taxon>Pseudomonadati</taxon>
        <taxon>Pseudomonadota</taxon>
        <taxon>Alphaproteobacteria</taxon>
        <taxon>Hyphomicrobiales</taxon>
        <taxon>Brucellaceae</taxon>
        <taxon>Brucella/Ochrobactrum group</taxon>
        <taxon>Brucella</taxon>
    </lineage>
</organism>
<evidence type="ECO:0000256" key="2">
    <source>
        <dbReference type="ARBA" id="ARBA00023015"/>
    </source>
</evidence>
<dbReference type="Proteomes" id="UP000016842">
    <property type="component" value="Unassembled WGS sequence"/>
</dbReference>
<keyword evidence="3" id="KW-0238">DNA-binding</keyword>
<dbReference type="Gene3D" id="1.10.10.10">
    <property type="entry name" value="Winged helix-like DNA-binding domain superfamily/Winged helix DNA-binding domain"/>
    <property type="match status" value="1"/>
</dbReference>
<dbReference type="PROSITE" id="PS51000">
    <property type="entry name" value="HTH_DEOR_2"/>
    <property type="match status" value="1"/>
</dbReference>
<feature type="region of interest" description="Disordered" evidence="5">
    <location>
        <begin position="1"/>
        <end position="24"/>
    </location>
</feature>
<dbReference type="InterPro" id="IPR050313">
    <property type="entry name" value="Carb_Metab_HTH_regulators"/>
</dbReference>
<dbReference type="Pfam" id="PF00455">
    <property type="entry name" value="DeoRC"/>
    <property type="match status" value="1"/>
</dbReference>
<dbReference type="InterPro" id="IPR001034">
    <property type="entry name" value="DeoR_HTH"/>
</dbReference>
<dbReference type="PANTHER" id="PTHR30363:SF4">
    <property type="entry name" value="GLYCEROL-3-PHOSPHATE REGULON REPRESSOR"/>
    <property type="match status" value="1"/>
</dbReference>
<dbReference type="SUPFAM" id="SSF46785">
    <property type="entry name" value="Winged helix' DNA-binding domain"/>
    <property type="match status" value="1"/>
</dbReference>
<evidence type="ECO:0000259" key="6">
    <source>
        <dbReference type="PROSITE" id="PS51000"/>
    </source>
</evidence>
<evidence type="ECO:0000313" key="7">
    <source>
        <dbReference type="EMBL" id="ERM00301.1"/>
    </source>
</evidence>
<dbReference type="SMART" id="SM01134">
    <property type="entry name" value="DeoRC"/>
    <property type="match status" value="1"/>
</dbReference>
<evidence type="ECO:0000313" key="8">
    <source>
        <dbReference type="Proteomes" id="UP000016842"/>
    </source>
</evidence>
<keyword evidence="4" id="KW-0804">Transcription</keyword>
<dbReference type="Gene3D" id="3.40.50.1360">
    <property type="match status" value="1"/>
</dbReference>
<dbReference type="InterPro" id="IPR036390">
    <property type="entry name" value="WH_DNA-bd_sf"/>
</dbReference>
<dbReference type="AlphaFoldDB" id="U4VC90"/>
<evidence type="ECO:0000256" key="1">
    <source>
        <dbReference type="ARBA" id="ARBA00022491"/>
    </source>
</evidence>